<gene>
    <name evidence="4" type="ORF">GLV98_07410</name>
</gene>
<keyword evidence="2" id="KW-0732">Signal</keyword>
<proteinExistence type="predicted"/>
<feature type="signal peptide" evidence="2">
    <location>
        <begin position="1"/>
        <end position="17"/>
    </location>
</feature>
<dbReference type="Proteomes" id="UP000447393">
    <property type="component" value="Unassembled WGS sequence"/>
</dbReference>
<dbReference type="AlphaFoldDB" id="A0A845E0P4"/>
<feature type="chain" id="PRO_5038822755" description="Bacterial Ig-like domain-containing protein" evidence="2">
    <location>
        <begin position="18"/>
        <end position="280"/>
    </location>
</feature>
<feature type="region of interest" description="Disordered" evidence="1">
    <location>
        <begin position="23"/>
        <end position="52"/>
    </location>
</feature>
<evidence type="ECO:0000256" key="1">
    <source>
        <dbReference type="SAM" id="MobiDB-lite"/>
    </source>
</evidence>
<evidence type="ECO:0000256" key="2">
    <source>
        <dbReference type="SAM" id="SignalP"/>
    </source>
</evidence>
<organism evidence="4 5">
    <name type="scientific">Halobacillus litoralis</name>
    <dbReference type="NCBI Taxonomy" id="45668"/>
    <lineage>
        <taxon>Bacteria</taxon>
        <taxon>Bacillati</taxon>
        <taxon>Bacillota</taxon>
        <taxon>Bacilli</taxon>
        <taxon>Bacillales</taxon>
        <taxon>Bacillaceae</taxon>
        <taxon>Halobacillus</taxon>
    </lineage>
</organism>
<reference evidence="4 5" key="1">
    <citation type="submission" date="2019-11" db="EMBL/GenBank/DDBJ databases">
        <title>Genome sequences of 17 halophilic strains isolated from different environments.</title>
        <authorList>
            <person name="Furrow R.E."/>
        </authorList>
    </citation>
    <scope>NUCLEOTIDE SEQUENCE [LARGE SCALE GENOMIC DNA]</scope>
    <source>
        <strain evidence="4 5">22505_10_Sand</strain>
    </source>
</reference>
<dbReference type="Pfam" id="PF20251">
    <property type="entry name" value="Big_14"/>
    <property type="match status" value="1"/>
</dbReference>
<sequence>MKWWVGPLMVLFLVVGCAPFTSSSSSSGGAGGESSNDIPDHIGSPNSMDVPDFKEWSTEEISEKSGYEPFTGEFFKGIYLTTTFFMAEPGESVGTFESFPNHKVRVQLVERNRNLKKVDMVKEEVFRNGEKLTVELPKKKGAIYTYSQEALSENDEVLDTDVSLFYVPREEFNARLSVEEDSYGMDETIQVKVENWGPTQLTFGKGYSLEKQSMGGWRSINKYEAFEDIGYFLDPHETSVQDIDLEKQNVNPGTYRVVKTFDAAHTGITEQLAVEFNVEE</sequence>
<dbReference type="EMBL" id="WMEZ01000002">
    <property type="protein sequence ID" value="MYL49307.1"/>
    <property type="molecule type" value="Genomic_DNA"/>
</dbReference>
<dbReference type="InterPro" id="IPR046878">
    <property type="entry name" value="Big_14"/>
</dbReference>
<dbReference type="OrthoDB" id="2965184at2"/>
<name>A0A845E0P4_9BACI</name>
<dbReference type="PROSITE" id="PS51257">
    <property type="entry name" value="PROKAR_LIPOPROTEIN"/>
    <property type="match status" value="1"/>
</dbReference>
<comment type="caution">
    <text evidence="4">The sequence shown here is derived from an EMBL/GenBank/DDBJ whole genome shotgun (WGS) entry which is preliminary data.</text>
</comment>
<protein>
    <recommendedName>
        <fullName evidence="3">Bacterial Ig-like domain-containing protein</fullName>
    </recommendedName>
</protein>
<evidence type="ECO:0000259" key="3">
    <source>
        <dbReference type="Pfam" id="PF20251"/>
    </source>
</evidence>
<evidence type="ECO:0000313" key="4">
    <source>
        <dbReference type="EMBL" id="MYL49307.1"/>
    </source>
</evidence>
<accession>A0A845E0P4</accession>
<evidence type="ECO:0000313" key="5">
    <source>
        <dbReference type="Proteomes" id="UP000447393"/>
    </source>
</evidence>
<dbReference type="RefSeq" id="WP_160913619.1">
    <property type="nucleotide sequence ID" value="NZ_WMEZ01000002.1"/>
</dbReference>
<feature type="domain" description="Bacterial Ig-like" evidence="3">
    <location>
        <begin position="171"/>
        <end position="268"/>
    </location>
</feature>